<dbReference type="PANTHER" id="PTHR13600:SF21">
    <property type="entry name" value="LEUCINE CARBOXYL METHYLTRANSFERASE 1"/>
    <property type="match status" value="1"/>
</dbReference>
<dbReference type="GO" id="GO:0032259">
    <property type="term" value="P:methylation"/>
    <property type="evidence" value="ECO:0007669"/>
    <property type="project" value="UniProtKB-KW"/>
</dbReference>
<evidence type="ECO:0000256" key="5">
    <source>
        <dbReference type="ARBA" id="ARBA00022691"/>
    </source>
</evidence>
<dbReference type="InterPro" id="IPR016651">
    <property type="entry name" value="LCMT1"/>
</dbReference>
<evidence type="ECO:0000256" key="4">
    <source>
        <dbReference type="ARBA" id="ARBA00022679"/>
    </source>
</evidence>
<keyword evidence="5 6" id="KW-0949">S-adenosyl-L-methionine</keyword>
<feature type="binding site" evidence="7">
    <location>
        <begin position="163"/>
        <end position="164"/>
    </location>
    <ligand>
        <name>S-adenosyl-L-methionine</name>
        <dbReference type="ChEBI" id="CHEBI:59789"/>
    </ligand>
</feature>
<dbReference type="InterPro" id="IPR029063">
    <property type="entry name" value="SAM-dependent_MTases_sf"/>
</dbReference>
<evidence type="ECO:0000313" key="8">
    <source>
        <dbReference type="Ensembl" id="ENSPTEP00000010110.1"/>
    </source>
</evidence>
<dbReference type="Proteomes" id="UP000694416">
    <property type="component" value="Unplaced"/>
</dbReference>
<sequence length="235" mass="27493">MLQKKIKNSTSKPCNKVQTTTYEAASSKYSAVLKGYYNDPFLKYFVQKVESRSPLINRGYYSRVVALRQYIDLFFKSLDNAELIQLVNIGAGLDTIFFWTSERYKNVNYYELDFHELLIEKTDIINNAEELKKFLKYEETNINDKKKPKGLIDCTNYKMLPFNLNECGSIEQKLIDHNFDFSLPTLFLCECVLIYLEIQSSDILINILSDIMKNTSCIIVYEQVSRCVYIYIRGI</sequence>
<feature type="binding site" evidence="7">
    <location>
        <position position="90"/>
    </location>
    <ligand>
        <name>S-adenosyl-L-methionine</name>
        <dbReference type="ChEBI" id="CHEBI:59789"/>
    </ligand>
</feature>
<reference evidence="8" key="1">
    <citation type="submission" date="2025-08" db="UniProtKB">
        <authorList>
            <consortium name="Ensembl"/>
        </authorList>
    </citation>
    <scope>IDENTIFICATION</scope>
</reference>
<protein>
    <recommendedName>
        <fullName evidence="6">Leucine carboxyl methyltransferase 1</fullName>
        <ecNumber evidence="6">2.1.1.233</ecNumber>
    </recommendedName>
</protein>
<dbReference type="Pfam" id="PF04072">
    <property type="entry name" value="LCM"/>
    <property type="match status" value="1"/>
</dbReference>
<reference evidence="8" key="2">
    <citation type="submission" date="2025-09" db="UniProtKB">
        <authorList>
            <consortium name="Ensembl"/>
        </authorList>
    </citation>
    <scope>IDENTIFICATION</scope>
</reference>
<dbReference type="GO" id="GO:0018423">
    <property type="term" value="F:protein C-terminal leucine carboxyl O-methyltransferase activity"/>
    <property type="evidence" value="ECO:0007669"/>
    <property type="project" value="UniProtKB-EC"/>
</dbReference>
<keyword evidence="9" id="KW-1185">Reference proteome</keyword>
<evidence type="ECO:0000256" key="2">
    <source>
        <dbReference type="ARBA" id="ARBA00010703"/>
    </source>
</evidence>
<dbReference type="EC" id="2.1.1.233" evidence="6"/>
<feature type="binding site" evidence="7">
    <location>
        <position position="190"/>
    </location>
    <ligand>
        <name>S-adenosyl-L-methionine</name>
        <dbReference type="ChEBI" id="CHEBI:59789"/>
    </ligand>
</feature>
<feature type="binding site" evidence="7">
    <location>
        <position position="63"/>
    </location>
    <ligand>
        <name>S-adenosyl-L-methionine</name>
        <dbReference type="ChEBI" id="CHEBI:59789"/>
    </ligand>
</feature>
<keyword evidence="3 6" id="KW-0489">Methyltransferase</keyword>
<dbReference type="SUPFAM" id="SSF53335">
    <property type="entry name" value="S-adenosyl-L-methionine-dependent methyltransferases"/>
    <property type="match status" value="1"/>
</dbReference>
<comment type="catalytic activity">
    <reaction evidence="1 6">
        <text>[phosphatase 2A protein]-C-terminal L-leucine + S-adenosyl-L-methionine = [phosphatase 2A protein]-C-terminal L-leucine methyl ester + S-adenosyl-L-homocysteine</text>
        <dbReference type="Rhea" id="RHEA:48544"/>
        <dbReference type="Rhea" id="RHEA-COMP:12134"/>
        <dbReference type="Rhea" id="RHEA-COMP:12135"/>
        <dbReference type="ChEBI" id="CHEBI:57856"/>
        <dbReference type="ChEBI" id="CHEBI:59789"/>
        <dbReference type="ChEBI" id="CHEBI:90516"/>
        <dbReference type="ChEBI" id="CHEBI:90517"/>
        <dbReference type="EC" id="2.1.1.233"/>
    </reaction>
</comment>
<accession>A0A8C9LKQ2</accession>
<evidence type="ECO:0000256" key="6">
    <source>
        <dbReference type="PIRNR" id="PIRNR016305"/>
    </source>
</evidence>
<comment type="similarity">
    <text evidence="2 6">Belongs to the methyltransferase superfamily. LCMT family.</text>
</comment>
<organism evidence="8 9">
    <name type="scientific">Piliocolobus tephrosceles</name>
    <name type="common">Ugandan red Colobus</name>
    <dbReference type="NCBI Taxonomy" id="591936"/>
    <lineage>
        <taxon>Eukaryota</taxon>
        <taxon>Metazoa</taxon>
        <taxon>Chordata</taxon>
        <taxon>Craniata</taxon>
        <taxon>Vertebrata</taxon>
        <taxon>Euteleostomi</taxon>
        <taxon>Mammalia</taxon>
        <taxon>Eutheria</taxon>
        <taxon>Euarchontoglires</taxon>
        <taxon>Primates</taxon>
        <taxon>Haplorrhini</taxon>
        <taxon>Catarrhini</taxon>
        <taxon>Cercopithecidae</taxon>
        <taxon>Colobinae</taxon>
        <taxon>Piliocolobus</taxon>
    </lineage>
</organism>
<comment type="function">
    <text evidence="6">Methylates the carboxyl group of the C-terminal leucine residue of protein phosphatase 2A catalytic subunits to form alpha-leucine ester residues.</text>
</comment>
<dbReference type="AlphaFoldDB" id="A0A8C9LKQ2"/>
<dbReference type="InterPro" id="IPR007213">
    <property type="entry name" value="Ppm1/Ppm2/Tcmp"/>
</dbReference>
<proteinExistence type="inferred from homology"/>
<dbReference type="PANTHER" id="PTHR13600">
    <property type="entry name" value="LEUCINE CARBOXYL METHYLTRANSFERASE"/>
    <property type="match status" value="1"/>
</dbReference>
<evidence type="ECO:0000256" key="7">
    <source>
        <dbReference type="PIRSR" id="PIRSR016305-1"/>
    </source>
</evidence>
<evidence type="ECO:0000313" key="9">
    <source>
        <dbReference type="Proteomes" id="UP000694416"/>
    </source>
</evidence>
<evidence type="ECO:0000256" key="3">
    <source>
        <dbReference type="ARBA" id="ARBA00022603"/>
    </source>
</evidence>
<dbReference type="Ensembl" id="ENSPTET00000015371.1">
    <property type="protein sequence ID" value="ENSPTEP00000010110.1"/>
    <property type="gene ID" value="ENSPTEG00000011488.1"/>
</dbReference>
<evidence type="ECO:0000256" key="1">
    <source>
        <dbReference type="ARBA" id="ARBA00000724"/>
    </source>
</evidence>
<dbReference type="PIRSF" id="PIRSF016305">
    <property type="entry name" value="LCM_mtfrase"/>
    <property type="match status" value="1"/>
</dbReference>
<dbReference type="Gene3D" id="3.40.50.150">
    <property type="entry name" value="Vaccinia Virus protein VP39"/>
    <property type="match status" value="1"/>
</dbReference>
<name>A0A8C9LKQ2_9PRIM</name>
<keyword evidence="4 6" id="KW-0808">Transferase</keyword>